<organism evidence="3 4">
    <name type="scientific">Allocatelliglobosispora scoriae</name>
    <dbReference type="NCBI Taxonomy" id="643052"/>
    <lineage>
        <taxon>Bacteria</taxon>
        <taxon>Bacillati</taxon>
        <taxon>Actinomycetota</taxon>
        <taxon>Actinomycetes</taxon>
        <taxon>Micromonosporales</taxon>
        <taxon>Micromonosporaceae</taxon>
        <taxon>Allocatelliglobosispora</taxon>
    </lineage>
</organism>
<reference evidence="3 4" key="1">
    <citation type="submission" date="2020-08" db="EMBL/GenBank/DDBJ databases">
        <title>Sequencing the genomes of 1000 actinobacteria strains.</title>
        <authorList>
            <person name="Klenk H.-P."/>
        </authorList>
    </citation>
    <scope>NUCLEOTIDE SEQUENCE [LARGE SCALE GENOMIC DNA]</scope>
    <source>
        <strain evidence="3 4">DSM 45362</strain>
    </source>
</reference>
<evidence type="ECO:0000256" key="1">
    <source>
        <dbReference type="SAM" id="MobiDB-lite"/>
    </source>
</evidence>
<gene>
    <name evidence="3" type="ORF">F4553_005128</name>
</gene>
<comment type="caution">
    <text evidence="3">The sequence shown here is derived from an EMBL/GenBank/DDBJ whole genome shotgun (WGS) entry which is preliminary data.</text>
</comment>
<sequence length="245" mass="26046">MWPCRVCGGVQIDTYGYCTRCHNFVGQPGQPPVHSDQLGQTVPIEAPKRKPDRLPLVVIGIVVALALGVACCAGVGLFVWRDRAQPSSVAATDPPPVTAEPEPERVPTPAECVVGTWRETSYTGSAEIDGYTLQLTSVGAIQRFSADGVVVLDFGKGIAKTGKHGSTTYTVTSTGSVTFHYQVLGSQIHYSAPKGNGSTVWRRNGKQIDKQALSGAIGAETFTCSGDKLTQYGETYSIELVRVAT</sequence>
<keyword evidence="2" id="KW-0812">Transmembrane</keyword>
<evidence type="ECO:0000313" key="3">
    <source>
        <dbReference type="EMBL" id="MBB5871749.1"/>
    </source>
</evidence>
<keyword evidence="2" id="KW-0472">Membrane</keyword>
<feature type="transmembrane region" description="Helical" evidence="2">
    <location>
        <begin position="56"/>
        <end position="80"/>
    </location>
</feature>
<protein>
    <submittedName>
        <fullName evidence="3">Uncharacterized protein</fullName>
    </submittedName>
</protein>
<dbReference type="EMBL" id="JACHMN010000002">
    <property type="protein sequence ID" value="MBB5871749.1"/>
    <property type="molecule type" value="Genomic_DNA"/>
</dbReference>
<proteinExistence type="predicted"/>
<evidence type="ECO:0000256" key="2">
    <source>
        <dbReference type="SAM" id="Phobius"/>
    </source>
</evidence>
<keyword evidence="2" id="KW-1133">Transmembrane helix</keyword>
<feature type="region of interest" description="Disordered" evidence="1">
    <location>
        <begin position="87"/>
        <end position="107"/>
    </location>
</feature>
<keyword evidence="4" id="KW-1185">Reference proteome</keyword>
<evidence type="ECO:0000313" key="4">
    <source>
        <dbReference type="Proteomes" id="UP000587527"/>
    </source>
</evidence>
<accession>A0A841BX78</accession>
<dbReference type="AlphaFoldDB" id="A0A841BX78"/>
<dbReference type="Proteomes" id="UP000587527">
    <property type="component" value="Unassembled WGS sequence"/>
</dbReference>
<dbReference type="RefSeq" id="WP_184840009.1">
    <property type="nucleotide sequence ID" value="NZ_JACHMN010000002.1"/>
</dbReference>
<name>A0A841BX78_9ACTN</name>